<dbReference type="RefSeq" id="WP_246413433.1">
    <property type="nucleotide sequence ID" value="NZ_JACIDN010000011.1"/>
</dbReference>
<organism evidence="1 2">
    <name type="scientific">Methylobacterium brachythecii</name>
    <dbReference type="NCBI Taxonomy" id="1176177"/>
    <lineage>
        <taxon>Bacteria</taxon>
        <taxon>Pseudomonadati</taxon>
        <taxon>Pseudomonadota</taxon>
        <taxon>Alphaproteobacteria</taxon>
        <taxon>Hyphomicrobiales</taxon>
        <taxon>Methylobacteriaceae</taxon>
        <taxon>Methylobacterium</taxon>
    </lineage>
</organism>
<protein>
    <submittedName>
        <fullName evidence="1">Protein ImuA</fullName>
    </submittedName>
</protein>
<dbReference type="Gene3D" id="3.40.50.300">
    <property type="entry name" value="P-loop containing nucleotide triphosphate hydrolases"/>
    <property type="match status" value="1"/>
</dbReference>
<dbReference type="AlphaFoldDB" id="A0A7W6F9C4"/>
<name>A0A7W6F9C4_9HYPH</name>
<reference evidence="1 2" key="1">
    <citation type="submission" date="2020-08" db="EMBL/GenBank/DDBJ databases">
        <title>Genomic Encyclopedia of Type Strains, Phase IV (KMG-IV): sequencing the most valuable type-strain genomes for metagenomic binning, comparative biology and taxonomic classification.</title>
        <authorList>
            <person name="Goeker M."/>
        </authorList>
    </citation>
    <scope>NUCLEOTIDE SEQUENCE [LARGE SCALE GENOMIC DNA]</scope>
    <source>
        <strain evidence="1 2">DSM 24105</strain>
    </source>
</reference>
<dbReference type="InterPro" id="IPR027417">
    <property type="entry name" value="P-loop_NTPase"/>
</dbReference>
<gene>
    <name evidence="1" type="ORF">GGR33_004910</name>
</gene>
<evidence type="ECO:0000313" key="2">
    <source>
        <dbReference type="Proteomes" id="UP000517759"/>
    </source>
</evidence>
<comment type="caution">
    <text evidence="1">The sequence shown here is derived from an EMBL/GenBank/DDBJ whole genome shotgun (WGS) entry which is preliminary data.</text>
</comment>
<dbReference type="Proteomes" id="UP000517759">
    <property type="component" value="Unassembled WGS sequence"/>
</dbReference>
<accession>A0A7W6F9C4</accession>
<dbReference type="EMBL" id="JACIDN010000011">
    <property type="protein sequence ID" value="MBB3905377.1"/>
    <property type="molecule type" value="Genomic_DNA"/>
</dbReference>
<evidence type="ECO:0000313" key="1">
    <source>
        <dbReference type="EMBL" id="MBB3905377.1"/>
    </source>
</evidence>
<sequence length="265" mass="27151">MPAVRPATLSALRRAVSALEPSEAAADAADRFPLGLAALDGWLGGGLARGALHEIYAERVADAAAAAGFGLGVAARAAGGRPLVWARQDLVGVETGQLHGAGLAAFGLDPAALILVRVRDPTAALRATAEAARCAAVGAALVEIWGEPKVLDLKASRRLALAASASGVTLVMIRLQAEPAPSAAASRWSVAAAASVPLEANAPGRPAFAITLLRHRAGLGRRSWRLEWDRDSAAFAPSSLHRPVVSVPAHRPVAAEDGALWRRAG</sequence>
<dbReference type="PIRSF" id="PIRSF034285">
    <property type="entry name" value="UCP034285"/>
    <property type="match status" value="1"/>
</dbReference>
<dbReference type="SUPFAM" id="SSF52540">
    <property type="entry name" value="P-loop containing nucleoside triphosphate hydrolases"/>
    <property type="match status" value="1"/>
</dbReference>
<dbReference type="InterPro" id="IPR017026">
    <property type="entry name" value="ImuA"/>
</dbReference>
<proteinExistence type="predicted"/>